<sequence length="51" mass="6030">MLIQIRIEQERQEMYLLVGKYGDLAHPKVIKQSILLDDLINQYNNKDDKGK</sequence>
<dbReference type="EMBL" id="CP021780">
    <property type="protein sequence ID" value="ASA26193.1"/>
    <property type="molecule type" value="Genomic_DNA"/>
</dbReference>
<dbReference type="Proteomes" id="UP000249890">
    <property type="component" value="Chromosome"/>
</dbReference>
<dbReference type="KEGG" id="pdh:B9T62_05295"/>
<dbReference type="InterPro" id="IPR018540">
    <property type="entry name" value="Spo0E-like"/>
</dbReference>
<reference evidence="1 2" key="1">
    <citation type="submission" date="2017-06" db="EMBL/GenBank/DDBJ databases">
        <title>Complete genome sequence of Paenibacillus donghaensis KCTC 13049T isolated from East Sea sediment, South Korea.</title>
        <authorList>
            <person name="Jung B.K."/>
            <person name="Hong S.-J."/>
            <person name="Shin J.-H."/>
        </authorList>
    </citation>
    <scope>NUCLEOTIDE SEQUENCE [LARGE SCALE GENOMIC DNA]</scope>
    <source>
        <strain evidence="1 2">KCTC 13049</strain>
    </source>
</reference>
<dbReference type="Gene3D" id="4.10.280.10">
    <property type="entry name" value="Helix-loop-helix DNA-binding domain"/>
    <property type="match status" value="1"/>
</dbReference>
<protein>
    <recommendedName>
        <fullName evidence="3">Spo0E family sporulation regulatory protein-aspartic acid phosphatase</fullName>
    </recommendedName>
</protein>
<name>A0A2Z2KQQ5_9BACL</name>
<dbReference type="InterPro" id="IPR036638">
    <property type="entry name" value="HLH_DNA-bd_sf"/>
</dbReference>
<accession>A0A2Z2KQQ5</accession>
<evidence type="ECO:0000313" key="1">
    <source>
        <dbReference type="EMBL" id="ASA26193.1"/>
    </source>
</evidence>
<evidence type="ECO:0000313" key="2">
    <source>
        <dbReference type="Proteomes" id="UP000249890"/>
    </source>
</evidence>
<dbReference type="Pfam" id="PF09388">
    <property type="entry name" value="SpoOE-like"/>
    <property type="match status" value="1"/>
</dbReference>
<keyword evidence="2" id="KW-1185">Reference proteome</keyword>
<dbReference type="GO" id="GO:0043937">
    <property type="term" value="P:regulation of sporulation"/>
    <property type="evidence" value="ECO:0007669"/>
    <property type="project" value="InterPro"/>
</dbReference>
<dbReference type="OrthoDB" id="2658357at2"/>
<dbReference type="SUPFAM" id="SSF140500">
    <property type="entry name" value="BAS1536-like"/>
    <property type="match status" value="1"/>
</dbReference>
<proteinExistence type="predicted"/>
<dbReference type="AlphaFoldDB" id="A0A2Z2KQQ5"/>
<evidence type="ECO:0008006" key="3">
    <source>
        <dbReference type="Google" id="ProtNLM"/>
    </source>
</evidence>
<dbReference type="InterPro" id="IPR037208">
    <property type="entry name" value="Spo0E-like_sf"/>
</dbReference>
<organism evidence="1 2">
    <name type="scientific">Paenibacillus donghaensis</name>
    <dbReference type="NCBI Taxonomy" id="414771"/>
    <lineage>
        <taxon>Bacteria</taxon>
        <taxon>Bacillati</taxon>
        <taxon>Bacillota</taxon>
        <taxon>Bacilli</taxon>
        <taxon>Bacillales</taxon>
        <taxon>Paenibacillaceae</taxon>
        <taxon>Paenibacillus</taxon>
    </lineage>
</organism>
<gene>
    <name evidence="1" type="ORF">B9T62_05295</name>
</gene>
<dbReference type="GO" id="GO:0046983">
    <property type="term" value="F:protein dimerization activity"/>
    <property type="evidence" value="ECO:0007669"/>
    <property type="project" value="InterPro"/>
</dbReference>